<dbReference type="PROSITE" id="PS00801">
    <property type="entry name" value="TRANSKETOLASE_1"/>
    <property type="match status" value="1"/>
</dbReference>
<dbReference type="InterPro" id="IPR005474">
    <property type="entry name" value="Transketolase_N"/>
</dbReference>
<dbReference type="PANTHER" id="PTHR43522">
    <property type="entry name" value="TRANSKETOLASE"/>
    <property type="match status" value="1"/>
</dbReference>
<organism evidence="6 7">
    <name type="scientific">Klebsiella grimontii</name>
    <dbReference type="NCBI Taxonomy" id="2058152"/>
    <lineage>
        <taxon>Bacteria</taxon>
        <taxon>Pseudomonadati</taxon>
        <taxon>Pseudomonadota</taxon>
        <taxon>Gammaproteobacteria</taxon>
        <taxon>Enterobacterales</taxon>
        <taxon>Enterobacteriaceae</taxon>
        <taxon>Klebsiella/Raoultella group</taxon>
        <taxon>Klebsiella</taxon>
    </lineage>
</organism>
<dbReference type="InterPro" id="IPR033247">
    <property type="entry name" value="Transketolase_fam"/>
</dbReference>
<evidence type="ECO:0000313" key="7">
    <source>
        <dbReference type="Proteomes" id="UP000254571"/>
    </source>
</evidence>
<dbReference type="PANTHER" id="PTHR43522:SF13">
    <property type="entry name" value="TRANSKETOLASE 2"/>
    <property type="match status" value="1"/>
</dbReference>
<evidence type="ECO:0000259" key="5">
    <source>
        <dbReference type="Pfam" id="PF00456"/>
    </source>
</evidence>
<evidence type="ECO:0000256" key="3">
    <source>
        <dbReference type="ARBA" id="ARBA00022723"/>
    </source>
</evidence>
<feature type="domain" description="Transketolase N-terminal" evidence="5">
    <location>
        <begin position="3"/>
        <end position="103"/>
    </location>
</feature>
<comment type="cofactor">
    <cofactor evidence="1">
        <name>thiamine diphosphate</name>
        <dbReference type="ChEBI" id="CHEBI:58937"/>
    </cofactor>
</comment>
<dbReference type="Pfam" id="PF00456">
    <property type="entry name" value="Transketolase_N"/>
    <property type="match status" value="1"/>
</dbReference>
<accession>A0A7H4NZ62</accession>
<gene>
    <name evidence="6" type="primary">tktB_3</name>
    <name evidence="6" type="ORF">NCTC9149_01864</name>
</gene>
<name>A0A7H4NZ62_9ENTR</name>
<dbReference type="GO" id="GO:0004802">
    <property type="term" value="F:transketolase activity"/>
    <property type="evidence" value="ECO:0007669"/>
    <property type="project" value="UniProtKB-EC"/>
</dbReference>
<dbReference type="Gene3D" id="3.40.50.970">
    <property type="match status" value="1"/>
</dbReference>
<keyword evidence="3" id="KW-0479">Metal-binding</keyword>
<dbReference type="EC" id="2.2.1.1" evidence="6"/>
<evidence type="ECO:0000256" key="1">
    <source>
        <dbReference type="ARBA" id="ARBA00001964"/>
    </source>
</evidence>
<dbReference type="GO" id="GO:0046872">
    <property type="term" value="F:metal ion binding"/>
    <property type="evidence" value="ECO:0007669"/>
    <property type="project" value="UniProtKB-KW"/>
</dbReference>
<sequence length="108" mass="12127">MSRRELANAIRALSMDAVQKANSGHPGAPMGMADIAEVLWNDFLKHNPENPQWYDRDRFILSNGHASMLLYSLLHLTGYDLPIEEIKNFRQLHSQNAGPPGNRLYPGG</sequence>
<dbReference type="EMBL" id="UGMX01000002">
    <property type="protein sequence ID" value="STW05477.1"/>
    <property type="molecule type" value="Genomic_DNA"/>
</dbReference>
<dbReference type="InterPro" id="IPR049557">
    <property type="entry name" value="Transketolase_CS"/>
</dbReference>
<keyword evidence="4" id="KW-0786">Thiamine pyrophosphate</keyword>
<evidence type="ECO:0000256" key="2">
    <source>
        <dbReference type="ARBA" id="ARBA00022679"/>
    </source>
</evidence>
<dbReference type="SUPFAM" id="SSF52518">
    <property type="entry name" value="Thiamin diphosphate-binding fold (THDP-binding)"/>
    <property type="match status" value="1"/>
</dbReference>
<dbReference type="GO" id="GO:0005829">
    <property type="term" value="C:cytosol"/>
    <property type="evidence" value="ECO:0007669"/>
    <property type="project" value="TreeGrafter"/>
</dbReference>
<evidence type="ECO:0000256" key="4">
    <source>
        <dbReference type="ARBA" id="ARBA00023052"/>
    </source>
</evidence>
<reference evidence="6 7" key="1">
    <citation type="submission" date="2018-06" db="EMBL/GenBank/DDBJ databases">
        <authorList>
            <consortium name="Pathogen Informatics"/>
            <person name="Doyle S."/>
        </authorList>
    </citation>
    <scope>NUCLEOTIDE SEQUENCE [LARGE SCALE GENOMIC DNA]</scope>
    <source>
        <strain evidence="6 7">NCTC9149</strain>
    </source>
</reference>
<dbReference type="InterPro" id="IPR029061">
    <property type="entry name" value="THDP-binding"/>
</dbReference>
<protein>
    <submittedName>
        <fullName evidence="6">Transketolase</fullName>
        <ecNumber evidence="6">2.2.1.1</ecNumber>
    </submittedName>
</protein>
<comment type="caution">
    <text evidence="6">The sequence shown here is derived from an EMBL/GenBank/DDBJ whole genome shotgun (WGS) entry which is preliminary data.</text>
</comment>
<evidence type="ECO:0000313" key="6">
    <source>
        <dbReference type="EMBL" id="STW05477.1"/>
    </source>
</evidence>
<dbReference type="GO" id="GO:0006098">
    <property type="term" value="P:pentose-phosphate shunt"/>
    <property type="evidence" value="ECO:0007669"/>
    <property type="project" value="TreeGrafter"/>
</dbReference>
<proteinExistence type="predicted"/>
<dbReference type="AlphaFoldDB" id="A0A7H4NZ62"/>
<keyword evidence="2 6" id="KW-0808">Transferase</keyword>
<dbReference type="Proteomes" id="UP000254571">
    <property type="component" value="Unassembled WGS sequence"/>
</dbReference>